<dbReference type="InterPro" id="IPR024445">
    <property type="entry name" value="Tnp_ISXO2-like"/>
</dbReference>
<organism evidence="3 4">
    <name type="scientific">Macrosiphum euphorbiae</name>
    <name type="common">potato aphid</name>
    <dbReference type="NCBI Taxonomy" id="13131"/>
    <lineage>
        <taxon>Eukaryota</taxon>
        <taxon>Metazoa</taxon>
        <taxon>Ecdysozoa</taxon>
        <taxon>Arthropoda</taxon>
        <taxon>Hexapoda</taxon>
        <taxon>Insecta</taxon>
        <taxon>Pterygota</taxon>
        <taxon>Neoptera</taxon>
        <taxon>Paraneoptera</taxon>
        <taxon>Hemiptera</taxon>
        <taxon>Sternorrhyncha</taxon>
        <taxon>Aphidomorpha</taxon>
        <taxon>Aphidoidea</taxon>
        <taxon>Aphididae</taxon>
        <taxon>Macrosiphini</taxon>
        <taxon>Macrosiphum</taxon>
    </lineage>
</organism>
<evidence type="ECO:0000313" key="3">
    <source>
        <dbReference type="EMBL" id="CAI6345695.1"/>
    </source>
</evidence>
<dbReference type="PANTHER" id="PTHR47163:SF2">
    <property type="entry name" value="SI:DKEY-17M8.2"/>
    <property type="match status" value="1"/>
</dbReference>
<dbReference type="Proteomes" id="UP001160148">
    <property type="component" value="Unassembled WGS sequence"/>
</dbReference>
<protein>
    <recommendedName>
        <fullName evidence="2">ISXO2-like transposase domain-containing protein</fullName>
    </recommendedName>
</protein>
<keyword evidence="4" id="KW-1185">Reference proteome</keyword>
<feature type="region of interest" description="Disordered" evidence="1">
    <location>
        <begin position="1"/>
        <end position="24"/>
    </location>
</feature>
<proteinExistence type="predicted"/>
<dbReference type="SMART" id="SM01126">
    <property type="entry name" value="DDE_Tnp_IS1595"/>
    <property type="match status" value="1"/>
</dbReference>
<dbReference type="AlphaFoldDB" id="A0AAV0VQ46"/>
<dbReference type="EMBL" id="CARXXK010000001">
    <property type="protein sequence ID" value="CAI6345695.1"/>
    <property type="molecule type" value="Genomic_DNA"/>
</dbReference>
<gene>
    <name evidence="3" type="ORF">MEUPH1_LOCUS2677</name>
</gene>
<feature type="domain" description="ISXO2-like transposase" evidence="2">
    <location>
        <begin position="1"/>
        <end position="142"/>
    </location>
</feature>
<comment type="caution">
    <text evidence="3">The sequence shown here is derived from an EMBL/GenBank/DDBJ whole genome shotgun (WGS) entry which is preliminary data.</text>
</comment>
<evidence type="ECO:0000259" key="2">
    <source>
        <dbReference type="SMART" id="SM01126"/>
    </source>
</evidence>
<dbReference type="InterPro" id="IPR053164">
    <property type="entry name" value="IS1016-like_transposase"/>
</dbReference>
<evidence type="ECO:0000313" key="4">
    <source>
        <dbReference type="Proteomes" id="UP001160148"/>
    </source>
</evidence>
<dbReference type="Pfam" id="PF12762">
    <property type="entry name" value="DDE_Tnp_IS1595"/>
    <property type="match status" value="1"/>
</dbReference>
<accession>A0AAV0VQ46</accession>
<reference evidence="3 4" key="1">
    <citation type="submission" date="2023-01" db="EMBL/GenBank/DDBJ databases">
        <authorList>
            <person name="Whitehead M."/>
        </authorList>
    </citation>
    <scope>NUCLEOTIDE SEQUENCE [LARGE SCALE GENOMIC DNA]</scope>
</reference>
<evidence type="ECO:0000256" key="1">
    <source>
        <dbReference type="SAM" id="MobiDB-lite"/>
    </source>
</evidence>
<name>A0AAV0VQ46_9HEMI</name>
<dbReference type="PANTHER" id="PTHR47163">
    <property type="entry name" value="DDE_TNP_IS1595 DOMAIN-CONTAINING PROTEIN"/>
    <property type="match status" value="1"/>
</dbReference>
<sequence>MLGGDKPPENTDEGAQVQNNRNHGARVDGPWVFGLKHGNDSRYFYVERRDKDTLLPIIKRECEGGSVIQSDEWPSYRCLTSEGFIHETVNHQENYVDPLTGAHTQGVERSWLDAKISILKKKRGVPIHMLQSHLDQYCWKMWRKSQPDLFIAFLEDMRATYIINDD</sequence>